<dbReference type="RefSeq" id="WP_386753824.1">
    <property type="nucleotide sequence ID" value="NZ_JBHSNM010000001.1"/>
</dbReference>
<dbReference type="InterPro" id="IPR001375">
    <property type="entry name" value="Peptidase_S9_cat"/>
</dbReference>
<keyword evidence="1 4" id="KW-0378">Hydrolase</keyword>
<feature type="chain" id="PRO_5046871783" evidence="2">
    <location>
        <begin position="22"/>
        <end position="664"/>
    </location>
</feature>
<dbReference type="PANTHER" id="PTHR42776">
    <property type="entry name" value="SERINE PEPTIDASE S9 FAMILY MEMBER"/>
    <property type="match status" value="1"/>
</dbReference>
<evidence type="ECO:0000313" key="4">
    <source>
        <dbReference type="EMBL" id="MFC5569639.1"/>
    </source>
</evidence>
<evidence type="ECO:0000259" key="3">
    <source>
        <dbReference type="Pfam" id="PF00326"/>
    </source>
</evidence>
<name>A0ABW0SL86_9GAMM</name>
<evidence type="ECO:0000256" key="2">
    <source>
        <dbReference type="SAM" id="SignalP"/>
    </source>
</evidence>
<keyword evidence="2" id="KW-0732">Signal</keyword>
<dbReference type="SUPFAM" id="SSF82171">
    <property type="entry name" value="DPP6 N-terminal domain-like"/>
    <property type="match status" value="1"/>
</dbReference>
<dbReference type="InterPro" id="IPR029058">
    <property type="entry name" value="AB_hydrolase_fold"/>
</dbReference>
<sequence length="664" mass="72150">MKHLALFLALVAGGLAAPAKAAVDVDAYVRKDRFEDIKLSPTGEYYAATVPLEDRTVLVVLRRADNKITANVSGGRNTAIADFDWVSPDRVIVSLAEKFGALDRPQLTGELYGVDAETGSGEMLVGQRMMGNGLGTKIQPRKVEQVAAFLSDDLPGDDKNVIIAVMPFSGDPFTRAERMDAYTGRRHRVASSPVRNASFATDNNGVVRFASGYGTDNVRKVYYRKGEGAEWELVSEEGATQRIESPIGFSADNQTAYLQSEQPEGPDAIVALDLATMTRKIVLRDDDTDPYRIIYRNGTQIPVGAFFMDPKPRTLFFDSKTPEAVLYRSLEAAFGGDAVRITSQTSDGRLALVQVWSDRNPGDFYVFDTVGKKASHLLSRSDWFDPDQMATMQPMQVKARDGMVLHGYLTVPKGASGKKMPLIVMPHGGPFGIQDVWGFDSEVQMLAAAGYAVMQVNYRGSAGYGAAFTHAGAREWGLKMQDDLTDATHWAISEGIAESGRICIYGGSYGGYASLMGVAKEPSLYKCAVGYVGVYDLPTMHTEGDIQRRGSGETYVREWIGEKDALAATSPNRLAQSIKVPVFLAAGGEDERAPIKHSEMMEKALRANGVPVETLYYPTEGHGFYTDAHRHEYYTRLLAFLGRHLGGALAATSGAASTTGAQAK</sequence>
<dbReference type="Proteomes" id="UP001596036">
    <property type="component" value="Unassembled WGS sequence"/>
</dbReference>
<comment type="caution">
    <text evidence="4">The sequence shown here is derived from an EMBL/GenBank/DDBJ whole genome shotgun (WGS) entry which is preliminary data.</text>
</comment>
<dbReference type="Gene3D" id="3.40.50.1820">
    <property type="entry name" value="alpha/beta hydrolase"/>
    <property type="match status" value="1"/>
</dbReference>
<dbReference type="EMBL" id="JBHSNM010000001">
    <property type="protein sequence ID" value="MFC5569639.1"/>
    <property type="molecule type" value="Genomic_DNA"/>
</dbReference>
<proteinExistence type="predicted"/>
<feature type="domain" description="Peptidase S9 prolyl oligopeptidase catalytic" evidence="3">
    <location>
        <begin position="437"/>
        <end position="647"/>
    </location>
</feature>
<evidence type="ECO:0000256" key="1">
    <source>
        <dbReference type="ARBA" id="ARBA00022801"/>
    </source>
</evidence>
<dbReference type="Pfam" id="PF00326">
    <property type="entry name" value="Peptidase_S9"/>
    <property type="match status" value="1"/>
</dbReference>
<evidence type="ECO:0000313" key="5">
    <source>
        <dbReference type="Proteomes" id="UP001596036"/>
    </source>
</evidence>
<feature type="signal peptide" evidence="2">
    <location>
        <begin position="1"/>
        <end position="21"/>
    </location>
</feature>
<dbReference type="GO" id="GO:0016787">
    <property type="term" value="F:hydrolase activity"/>
    <property type="evidence" value="ECO:0007669"/>
    <property type="project" value="UniProtKB-KW"/>
</dbReference>
<dbReference type="EC" id="3.4.-.-" evidence="4"/>
<gene>
    <name evidence="4" type="ORF">ACFPN1_06150</name>
</gene>
<reference evidence="5" key="1">
    <citation type="journal article" date="2019" name="Int. J. Syst. Evol. Microbiol.">
        <title>The Global Catalogue of Microorganisms (GCM) 10K type strain sequencing project: providing services to taxonomists for standard genome sequencing and annotation.</title>
        <authorList>
            <consortium name="The Broad Institute Genomics Platform"/>
            <consortium name="The Broad Institute Genome Sequencing Center for Infectious Disease"/>
            <person name="Wu L."/>
            <person name="Ma J."/>
        </authorList>
    </citation>
    <scope>NUCLEOTIDE SEQUENCE [LARGE SCALE GENOMIC DNA]</scope>
    <source>
        <strain evidence="5">KACC 11407</strain>
    </source>
</reference>
<accession>A0ABW0SL86</accession>
<organism evidence="4 5">
    <name type="scientific">Lysobacter yangpyeongensis</name>
    <dbReference type="NCBI Taxonomy" id="346182"/>
    <lineage>
        <taxon>Bacteria</taxon>
        <taxon>Pseudomonadati</taxon>
        <taxon>Pseudomonadota</taxon>
        <taxon>Gammaproteobacteria</taxon>
        <taxon>Lysobacterales</taxon>
        <taxon>Lysobacteraceae</taxon>
        <taxon>Lysobacter</taxon>
    </lineage>
</organism>
<dbReference type="PANTHER" id="PTHR42776:SF27">
    <property type="entry name" value="DIPEPTIDYL PEPTIDASE FAMILY MEMBER 6"/>
    <property type="match status" value="1"/>
</dbReference>
<dbReference type="SUPFAM" id="SSF53474">
    <property type="entry name" value="alpha/beta-Hydrolases"/>
    <property type="match status" value="1"/>
</dbReference>
<protein>
    <submittedName>
        <fullName evidence="4">Alpha/beta hydrolase family protein</fullName>
        <ecNumber evidence="4">3.4.-.-</ecNumber>
    </submittedName>
</protein>
<keyword evidence="5" id="KW-1185">Reference proteome</keyword>